<keyword evidence="1" id="KW-0732">Signal</keyword>
<protein>
    <submittedName>
        <fullName evidence="4">Ig-like domain (Group 3)</fullName>
    </submittedName>
</protein>
<dbReference type="InterPro" id="IPR044060">
    <property type="entry name" value="Bacterial_rp_domain"/>
</dbReference>
<feature type="domain" description="Bacterial repeat" evidence="3">
    <location>
        <begin position="280"/>
        <end position="336"/>
    </location>
</feature>
<evidence type="ECO:0000256" key="1">
    <source>
        <dbReference type="SAM" id="SignalP"/>
    </source>
</evidence>
<reference evidence="5" key="1">
    <citation type="submission" date="2017-02" db="EMBL/GenBank/DDBJ databases">
        <authorList>
            <person name="Varghese N."/>
            <person name="Submissions S."/>
        </authorList>
    </citation>
    <scope>NUCLEOTIDE SEQUENCE [LARGE SCALE GENOMIC DNA]</scope>
    <source>
        <strain evidence="5">ATCC BAA-34</strain>
    </source>
</reference>
<evidence type="ECO:0000259" key="2">
    <source>
        <dbReference type="Pfam" id="PF16640"/>
    </source>
</evidence>
<dbReference type="Gene3D" id="2.60.40.10">
    <property type="entry name" value="Immunoglobulins"/>
    <property type="match status" value="1"/>
</dbReference>
<name>A0A1T4QHC7_9BACT</name>
<dbReference type="Proteomes" id="UP000190102">
    <property type="component" value="Unassembled WGS sequence"/>
</dbReference>
<dbReference type="RefSeq" id="WP_078790661.1">
    <property type="nucleotide sequence ID" value="NZ_FUWR01000013.1"/>
</dbReference>
<dbReference type="AlphaFoldDB" id="A0A1T4QHC7"/>
<evidence type="ECO:0000313" key="5">
    <source>
        <dbReference type="Proteomes" id="UP000190102"/>
    </source>
</evidence>
<sequence length="420" mass="42568">MRLFRILVAVAAIWGLSVTAQAAVIVTGGLDASYPTMNRVSDRSGFPVSANTSLPYEVLEIRTTSAGDTLTATMGNTTQFDSFLALYSSFNPAAPQSNILAADDDSAGYPHAQLTKTGLAANTTYYLVITSYASGADAVYPQYGSYSLTLGGNFTVVQKATTTTLGASVNPVTQGQEITLAAVVTKSGTALPTGTVTFKEGSTTLGTGTVSNGLATFSTSALAVGSHAITAFYGGDLKNSSSTSAALTVVVAEAQKQLTVAIVGSGSVISDPVGISCAAGNSSGCAAVFDAGSTVVLTATGNTGFDFSIWSGACTGGNGCSVLMDTDRSVTSTFTVQNNVKVNGTSYGTLNDAYLAAGDGATLMARDLTFVEDLLVNRGIGIILQGGYADGFGSHTGYTTLHGVLTVSSGSVVLDNLKIK</sequence>
<dbReference type="InterPro" id="IPR032109">
    <property type="entry name" value="Big_3_5"/>
</dbReference>
<feature type="domain" description="Bacterial Ig-like" evidence="2">
    <location>
        <begin position="167"/>
        <end position="252"/>
    </location>
</feature>
<dbReference type="Pfam" id="PF18998">
    <property type="entry name" value="Flg_new_2"/>
    <property type="match status" value="1"/>
</dbReference>
<feature type="signal peptide" evidence="1">
    <location>
        <begin position="1"/>
        <end position="22"/>
    </location>
</feature>
<gene>
    <name evidence="4" type="ORF">SAMN02745119_02397</name>
</gene>
<dbReference type="EMBL" id="FUWR01000013">
    <property type="protein sequence ID" value="SKA02881.1"/>
    <property type="molecule type" value="Genomic_DNA"/>
</dbReference>
<keyword evidence="5" id="KW-1185">Reference proteome</keyword>
<evidence type="ECO:0000259" key="3">
    <source>
        <dbReference type="Pfam" id="PF18998"/>
    </source>
</evidence>
<accession>A0A1T4QHC7</accession>
<dbReference type="InterPro" id="IPR013783">
    <property type="entry name" value="Ig-like_fold"/>
</dbReference>
<dbReference type="Pfam" id="PF16640">
    <property type="entry name" value="Big_3_5"/>
    <property type="match status" value="1"/>
</dbReference>
<proteinExistence type="predicted"/>
<evidence type="ECO:0000313" key="4">
    <source>
        <dbReference type="EMBL" id="SKA02881.1"/>
    </source>
</evidence>
<feature type="chain" id="PRO_5013318423" evidence="1">
    <location>
        <begin position="23"/>
        <end position="420"/>
    </location>
</feature>
<dbReference type="STRING" id="115783.SAMN02745119_02397"/>
<organism evidence="4 5">
    <name type="scientific">Trichlorobacter thiogenes</name>
    <dbReference type="NCBI Taxonomy" id="115783"/>
    <lineage>
        <taxon>Bacteria</taxon>
        <taxon>Pseudomonadati</taxon>
        <taxon>Thermodesulfobacteriota</taxon>
        <taxon>Desulfuromonadia</taxon>
        <taxon>Geobacterales</taxon>
        <taxon>Geobacteraceae</taxon>
        <taxon>Trichlorobacter</taxon>
    </lineage>
</organism>
<dbReference type="OrthoDB" id="6244278at2"/>